<keyword evidence="5" id="KW-1185">Reference proteome</keyword>
<dbReference type="HOGENOM" id="CLU_015116_0_0_1"/>
<keyword evidence="2" id="KW-0472">Membrane</keyword>
<feature type="compositionally biased region" description="Basic residues" evidence="1">
    <location>
        <begin position="515"/>
        <end position="531"/>
    </location>
</feature>
<dbReference type="EMBL" id="FO082059">
    <property type="protein sequence ID" value="CCE72683.1"/>
    <property type="molecule type" value="Genomic_DNA"/>
</dbReference>
<gene>
    <name evidence="4" type="primary">Piso0_000274</name>
    <name evidence="4" type="ORF">GNLVRS01_PISO0A05742g</name>
</gene>
<dbReference type="SMART" id="SM00449">
    <property type="entry name" value="SPRY"/>
    <property type="match status" value="1"/>
</dbReference>
<keyword evidence="2" id="KW-1133">Transmembrane helix</keyword>
<dbReference type="InterPro" id="IPR001870">
    <property type="entry name" value="B30.2/SPRY"/>
</dbReference>
<dbReference type="InterPro" id="IPR003877">
    <property type="entry name" value="SPRY_dom"/>
</dbReference>
<dbReference type="InterPro" id="IPR013320">
    <property type="entry name" value="ConA-like_dom_sf"/>
</dbReference>
<keyword evidence="2" id="KW-0812">Transmembrane</keyword>
<dbReference type="Gene3D" id="2.60.120.920">
    <property type="match status" value="1"/>
</dbReference>
<evidence type="ECO:0000256" key="2">
    <source>
        <dbReference type="SAM" id="Phobius"/>
    </source>
</evidence>
<proteinExistence type="predicted"/>
<dbReference type="InParanoid" id="G8YV00"/>
<dbReference type="eggNOG" id="KOG1477">
    <property type="taxonomic scope" value="Eukaryota"/>
</dbReference>
<dbReference type="AlphaFoldDB" id="G8YV00"/>
<dbReference type="OMA" id="RTEINFT"/>
<evidence type="ECO:0000259" key="3">
    <source>
        <dbReference type="PROSITE" id="PS50188"/>
    </source>
</evidence>
<evidence type="ECO:0000256" key="1">
    <source>
        <dbReference type="SAM" id="MobiDB-lite"/>
    </source>
</evidence>
<dbReference type="PROSITE" id="PS50188">
    <property type="entry name" value="B302_SPRY"/>
    <property type="match status" value="1"/>
</dbReference>
<name>G8YV00_PICSO</name>
<accession>G8YV00</accession>
<organism evidence="4 5">
    <name type="scientific">Pichia sorbitophila (strain ATCC MYA-4447 / BCRC 22081 / CBS 7064 / NBRC 10061 / NRRL Y-12695)</name>
    <name type="common">Hybrid yeast</name>
    <dbReference type="NCBI Taxonomy" id="559304"/>
    <lineage>
        <taxon>Eukaryota</taxon>
        <taxon>Fungi</taxon>
        <taxon>Dikarya</taxon>
        <taxon>Ascomycota</taxon>
        <taxon>Saccharomycotina</taxon>
        <taxon>Pichiomycetes</taxon>
        <taxon>Debaryomycetaceae</taxon>
        <taxon>Millerozyma</taxon>
    </lineage>
</organism>
<evidence type="ECO:0000313" key="4">
    <source>
        <dbReference type="EMBL" id="CCE72683.1"/>
    </source>
</evidence>
<dbReference type="Pfam" id="PF00622">
    <property type="entry name" value="SPRY"/>
    <property type="match status" value="1"/>
</dbReference>
<dbReference type="OrthoDB" id="258495at2759"/>
<dbReference type="FunCoup" id="G8YV00">
    <property type="interactions" value="48"/>
</dbReference>
<dbReference type="SUPFAM" id="SSF49899">
    <property type="entry name" value="Concanavalin A-like lectins/glucanases"/>
    <property type="match status" value="1"/>
</dbReference>
<dbReference type="STRING" id="559304.G8YV00"/>
<feature type="region of interest" description="Disordered" evidence="1">
    <location>
        <begin position="383"/>
        <end position="531"/>
    </location>
</feature>
<feature type="transmembrane region" description="Helical" evidence="2">
    <location>
        <begin position="12"/>
        <end position="33"/>
    </location>
</feature>
<protein>
    <submittedName>
        <fullName evidence="4">Piso0_000274 protein</fullName>
    </submittedName>
</protein>
<feature type="domain" description="B30.2/SPRY" evidence="3">
    <location>
        <begin position="103"/>
        <end position="312"/>
    </location>
</feature>
<sequence length="531" mass="59246">MIELLQEKVEGGLLYLLLCVSSFIILILIYLAYKLLASACIKNAYRPIGADAESAVSSEYLLSEEALTNLAEEFDYDLLPPEERTSYLRGEEFTKAHPPEFHSRGRSYNDSMLRLVKEHGVSAFEFEQESDILQARYLVSGGTEVHFLNNDAPYSTATAVLNYSLPVKNRGFSDTIYFEVKVFEFTKDNPSSHFSIGLVTKPYPNKFRLPGYNSFSISYESTGNLKINRPFPTPSQQHQGDASKFNSLVLPPLEQSDIVGFGYHIPTGIIFITRNGNKLLDVMKGCYLDLYPAIGCFSTNAKFQANLGQLGFVWVEANVRKYGFISTTDFEKIRGEIGLAALPEYGKFGSSELLEKGEELPPEYPEDEIDFFGRSSQDVVRVGSSSKNNRAVGPEANEEKYKATGFNKEGSIEPKRSETSFSPRVTNEPPEIMDFRERLYEQNISSKDTEDTPLISGTPEILNAYHSTSKKEPSPLSNSENSDQVRRSESPALSGDNKTAPNNDPAAVPSSSSRPSKKKKNKKKSSKKKKN</sequence>
<dbReference type="InterPro" id="IPR043136">
    <property type="entry name" value="B30.2/SPRY_sf"/>
</dbReference>
<evidence type="ECO:0000313" key="5">
    <source>
        <dbReference type="Proteomes" id="UP000005222"/>
    </source>
</evidence>
<reference evidence="4 5" key="1">
    <citation type="journal article" date="2012" name="G3 (Bethesda)">
        <title>Pichia sorbitophila, an interspecies yeast hybrid reveals early steps of genome resolution following polyploidization.</title>
        <authorList>
            <person name="Leh Louis V."/>
            <person name="Despons L."/>
            <person name="Friedrich A."/>
            <person name="Martin T."/>
            <person name="Durrens P."/>
            <person name="Casaregola S."/>
            <person name="Neuveglise C."/>
            <person name="Fairhead C."/>
            <person name="Marck C."/>
            <person name="Cruz J.A."/>
            <person name="Straub M.L."/>
            <person name="Kugler V."/>
            <person name="Sacerdot C."/>
            <person name="Uzunov Z."/>
            <person name="Thierry A."/>
            <person name="Weiss S."/>
            <person name="Bleykasten C."/>
            <person name="De Montigny J."/>
            <person name="Jacques N."/>
            <person name="Jung P."/>
            <person name="Lemaire M."/>
            <person name="Mallet S."/>
            <person name="Morel G."/>
            <person name="Richard G.F."/>
            <person name="Sarkar A."/>
            <person name="Savel G."/>
            <person name="Schacherer J."/>
            <person name="Seret M.L."/>
            <person name="Talla E."/>
            <person name="Samson G."/>
            <person name="Jubin C."/>
            <person name="Poulain J."/>
            <person name="Vacherie B."/>
            <person name="Barbe V."/>
            <person name="Pelletier E."/>
            <person name="Sherman D.J."/>
            <person name="Westhof E."/>
            <person name="Weissenbach J."/>
            <person name="Baret P.V."/>
            <person name="Wincker P."/>
            <person name="Gaillardin C."/>
            <person name="Dujon B."/>
            <person name="Souciet J.L."/>
        </authorList>
    </citation>
    <scope>NUCLEOTIDE SEQUENCE [LARGE SCALE GENOMIC DNA]</scope>
    <source>
        <strain evidence="5">ATCC MYA-4447 / BCRC 22081 / CBS 7064 / NBRC 10061 / NRRL Y-12695</strain>
    </source>
</reference>
<dbReference type="Proteomes" id="UP000005222">
    <property type="component" value="Chromosome A"/>
</dbReference>